<evidence type="ECO:0000313" key="3">
    <source>
        <dbReference type="WBParaSite" id="SVE_1419900.1"/>
    </source>
</evidence>
<dbReference type="PANTHER" id="PTHR37984:SF5">
    <property type="entry name" value="PROTEIN NYNRIN-LIKE"/>
    <property type="match status" value="1"/>
</dbReference>
<evidence type="ECO:0000259" key="1">
    <source>
        <dbReference type="PROSITE" id="PS50994"/>
    </source>
</evidence>
<dbReference type="Gene3D" id="3.30.420.10">
    <property type="entry name" value="Ribonuclease H-like superfamily/Ribonuclease H"/>
    <property type="match status" value="1"/>
</dbReference>
<organism evidence="2 3">
    <name type="scientific">Strongyloides venezuelensis</name>
    <name type="common">Threadworm</name>
    <dbReference type="NCBI Taxonomy" id="75913"/>
    <lineage>
        <taxon>Eukaryota</taxon>
        <taxon>Metazoa</taxon>
        <taxon>Ecdysozoa</taxon>
        <taxon>Nematoda</taxon>
        <taxon>Chromadorea</taxon>
        <taxon>Rhabditida</taxon>
        <taxon>Tylenchina</taxon>
        <taxon>Panagrolaimomorpha</taxon>
        <taxon>Strongyloidoidea</taxon>
        <taxon>Strongyloididae</taxon>
        <taxon>Strongyloides</taxon>
    </lineage>
</organism>
<dbReference type="InterPro" id="IPR001584">
    <property type="entry name" value="Integrase_cat-core"/>
</dbReference>
<accession>A0A0K0FSU1</accession>
<dbReference type="GO" id="GO:0015074">
    <property type="term" value="P:DNA integration"/>
    <property type="evidence" value="ECO:0007669"/>
    <property type="project" value="InterPro"/>
</dbReference>
<dbReference type="InterPro" id="IPR012337">
    <property type="entry name" value="RNaseH-like_sf"/>
</dbReference>
<feature type="domain" description="Integrase catalytic" evidence="1">
    <location>
        <begin position="1"/>
        <end position="101"/>
    </location>
</feature>
<dbReference type="PROSITE" id="PS50994">
    <property type="entry name" value="INTEGRASE"/>
    <property type="match status" value="1"/>
</dbReference>
<dbReference type="AlphaFoldDB" id="A0A0K0FSU1"/>
<reference evidence="3" key="2">
    <citation type="submission" date="2015-08" db="UniProtKB">
        <authorList>
            <consortium name="WormBaseParasite"/>
        </authorList>
    </citation>
    <scope>IDENTIFICATION</scope>
</reference>
<dbReference type="PANTHER" id="PTHR37984">
    <property type="entry name" value="PROTEIN CBG26694"/>
    <property type="match status" value="1"/>
</dbReference>
<protein>
    <submittedName>
        <fullName evidence="3">Integrase catalytic domain-containing protein</fullName>
    </submittedName>
</protein>
<proteinExistence type="predicted"/>
<evidence type="ECO:0000313" key="2">
    <source>
        <dbReference type="Proteomes" id="UP000035680"/>
    </source>
</evidence>
<dbReference type="InterPro" id="IPR050951">
    <property type="entry name" value="Retrovirus_Pol_polyprotein"/>
</dbReference>
<dbReference type="Proteomes" id="UP000035680">
    <property type="component" value="Unassembled WGS sequence"/>
</dbReference>
<keyword evidence="2" id="KW-1185">Reference proteome</keyword>
<dbReference type="GO" id="GO:0003676">
    <property type="term" value="F:nucleic acid binding"/>
    <property type="evidence" value="ECO:0007669"/>
    <property type="project" value="InterPro"/>
</dbReference>
<name>A0A0K0FSU1_STRVS</name>
<sequence>MAFIDCFEKHGINQISRFFMNIIRSFGFPEELVTDGGKELVQFGNICLQWGIKYITSPVEHQSSNGQAERLMQSVKYKLMKMNTTKQSLKENLFLIQTIHQ</sequence>
<dbReference type="InterPro" id="IPR036397">
    <property type="entry name" value="RNaseH_sf"/>
</dbReference>
<dbReference type="SUPFAM" id="SSF53098">
    <property type="entry name" value="Ribonuclease H-like"/>
    <property type="match status" value="1"/>
</dbReference>
<reference evidence="2" key="1">
    <citation type="submission" date="2014-07" db="EMBL/GenBank/DDBJ databases">
        <authorList>
            <person name="Martin A.A"/>
            <person name="De Silva N."/>
        </authorList>
    </citation>
    <scope>NUCLEOTIDE SEQUENCE</scope>
</reference>
<dbReference type="WBParaSite" id="SVE_1419900.1">
    <property type="protein sequence ID" value="SVE_1419900.1"/>
    <property type="gene ID" value="SVE_1419900"/>
</dbReference>